<dbReference type="EMBL" id="CP042912">
    <property type="protein sequence ID" value="QEG25189.1"/>
    <property type="molecule type" value="Genomic_DNA"/>
</dbReference>
<keyword evidence="2" id="KW-0175">Coiled coil</keyword>
<dbReference type="PANTHER" id="PTHR43739">
    <property type="entry name" value="XYLOGLUCANASE (EUROFUNG)"/>
    <property type="match status" value="1"/>
</dbReference>
<evidence type="ECO:0000259" key="5">
    <source>
        <dbReference type="Pfam" id="PF15902"/>
    </source>
</evidence>
<dbReference type="InterPro" id="IPR036278">
    <property type="entry name" value="Sialidase_sf"/>
</dbReference>
<dbReference type="GO" id="GO:0010411">
    <property type="term" value="P:xyloglucan metabolic process"/>
    <property type="evidence" value="ECO:0007669"/>
    <property type="project" value="TreeGrafter"/>
</dbReference>
<accession>A0A5B9PHU7</accession>
<dbReference type="STRING" id="980251.GCA_001642875_03850"/>
<evidence type="ECO:0000256" key="4">
    <source>
        <dbReference type="SAM" id="SignalP"/>
    </source>
</evidence>
<dbReference type="InterPro" id="IPR031778">
    <property type="entry name" value="Sortilin_N"/>
</dbReference>
<dbReference type="PANTHER" id="PTHR43739:SF5">
    <property type="entry name" value="EXO-ALPHA-SIALIDASE"/>
    <property type="match status" value="1"/>
</dbReference>
<dbReference type="CDD" id="cd15482">
    <property type="entry name" value="Sialidase_non-viral"/>
    <property type="match status" value="2"/>
</dbReference>
<dbReference type="InterPro" id="IPR015943">
    <property type="entry name" value="WD40/YVTN_repeat-like_dom_sf"/>
</dbReference>
<feature type="region of interest" description="Disordered" evidence="3">
    <location>
        <begin position="425"/>
        <end position="460"/>
    </location>
</feature>
<proteinExistence type="predicted"/>
<feature type="signal peptide" evidence="4">
    <location>
        <begin position="1"/>
        <end position="27"/>
    </location>
</feature>
<organism evidence="6 7">
    <name type="scientific">Mariniblastus fucicola</name>
    <dbReference type="NCBI Taxonomy" id="980251"/>
    <lineage>
        <taxon>Bacteria</taxon>
        <taxon>Pseudomonadati</taxon>
        <taxon>Planctomycetota</taxon>
        <taxon>Planctomycetia</taxon>
        <taxon>Pirellulales</taxon>
        <taxon>Pirellulaceae</taxon>
        <taxon>Mariniblastus</taxon>
    </lineage>
</organism>
<name>A0A5B9PHU7_9BACT</name>
<feature type="compositionally biased region" description="Basic and acidic residues" evidence="3">
    <location>
        <begin position="428"/>
        <end position="443"/>
    </location>
</feature>
<dbReference type="Gene3D" id="2.130.10.10">
    <property type="entry name" value="YVTN repeat-like/Quinoprotein amine dehydrogenase"/>
    <property type="match status" value="4"/>
</dbReference>
<feature type="domain" description="Sortilin N-terminal" evidence="5">
    <location>
        <begin position="136"/>
        <end position="261"/>
    </location>
</feature>
<dbReference type="Proteomes" id="UP000322214">
    <property type="component" value="Chromosome"/>
</dbReference>
<dbReference type="KEGG" id="mff:MFFC18_51130"/>
<feature type="coiled-coil region" evidence="2">
    <location>
        <begin position="949"/>
        <end position="976"/>
    </location>
</feature>
<sequence length="1055" mass="116002" precursor="true">MRLIGTSANRFLAIFLLVATTALSTNAPDASAQSKLDVARDSIFSSLKFRSIGPFRGGRSAAVSGVPNNPMLYYMGAAGGGVWKTEDAGATWTNVSDGYFGGSIGAVAVAPSNPNVIYVGGGEVTVRGNVSHGSGMWKSVNGGKSWTSVGLTDSHHIPRIRIHPTDSNTVFAAVLGHLYGPNQQRGVFKSTDGGNSWKKVLFANENAGAVDLTFDPNDPNTMYASTWRIRRTPYSLESGGEGSGVWKSTDGGESWKEITANKGLPAGPIGISGVAVSPVDSDRVFVIIEAPEGGLFRSDDGGETFTRINSERTLRQRAWYYTRVYCGPTNKDEVYVVNVRFWRSADGGKSFSSIRTPHGDHHDLWIDPDNAKRMIVADDGGGQVSNDGGANWSTYMNQPTAQFYRVATDNHFPYRIYGAQQDNSTVRIDSRTSGRSIGERDWESTAGGESGHIAPDPNDPEIVYGGSYGGYLTRYNHRTKERRSINVWPDNPMGHGAGDGKFRFQWNFPIFFSRHDPSVLYTAGNVMFKTTNGGESWQQISEDLTRNDPSKLGSSGGPITKDNTSVEYYCTIFAACESATDADTIWAGSDDGLLHVTRDGGESWTDVTPPDMPEWSQINSIEAHPTEPGGLYVAATRYKLDDFAPYLFKTTDYGETWTKITNGIDAKHFTRVIRSSTTRAGMLFAGTESGLYVSFDDGQQWTAFQCNLPVVPITDLAIKDDDLIVATQGRSFWVLDDLSLLNQLNESAAKSDVHLFESRPVYRMSGGGSETVGRTSGQNVRSGAPIRFFLREKPEEDVECSLTIVDSADTVVHQWHSKPDEKNKDADKHDQTKLELETGLNEVRWNLRYPSAKTFDGMVLWGGGTQGPTAVPGTYTANLKIGDEEFTTEFEIQKDPRSSSSVEDLQGQFDFLVVIRDKLSEVHQSIARTRDLKSQITSFKKRIADDEKYESLSEQADELVKELTEVEEALYQTKNRSPQDPLNYPIKLNNRLSALVSVASTGDYAPTAQSFEVRDMLITEIDELLDQQNEVVSKGIKKFNSAIRKAKVPAIWVEE</sequence>
<dbReference type="InterPro" id="IPR052025">
    <property type="entry name" value="Xyloglucanase_GH74"/>
</dbReference>
<evidence type="ECO:0000313" key="6">
    <source>
        <dbReference type="EMBL" id="QEG25189.1"/>
    </source>
</evidence>
<dbReference type="SUPFAM" id="SSF110296">
    <property type="entry name" value="Oligoxyloglucan reducing end-specific cellobiohydrolase"/>
    <property type="match status" value="1"/>
</dbReference>
<protein>
    <submittedName>
        <fullName evidence="6">Dispase autolysis-inducing protein</fullName>
    </submittedName>
</protein>
<keyword evidence="1" id="KW-0677">Repeat</keyword>
<feature type="chain" id="PRO_5022683877" evidence="4">
    <location>
        <begin position="28"/>
        <end position="1055"/>
    </location>
</feature>
<dbReference type="OrthoDB" id="290345at2"/>
<dbReference type="RefSeq" id="WP_075085844.1">
    <property type="nucleotide sequence ID" value="NZ_CP042912.1"/>
</dbReference>
<dbReference type="SUPFAM" id="SSF50939">
    <property type="entry name" value="Sialidases"/>
    <property type="match status" value="1"/>
</dbReference>
<evidence type="ECO:0000256" key="3">
    <source>
        <dbReference type="SAM" id="MobiDB-lite"/>
    </source>
</evidence>
<evidence type="ECO:0000256" key="1">
    <source>
        <dbReference type="ARBA" id="ARBA00022737"/>
    </source>
</evidence>
<keyword evidence="7" id="KW-1185">Reference proteome</keyword>
<evidence type="ECO:0000256" key="2">
    <source>
        <dbReference type="SAM" id="Coils"/>
    </source>
</evidence>
<gene>
    <name evidence="6" type="primary">daip</name>
    <name evidence="6" type="ORF">MFFC18_51130</name>
</gene>
<evidence type="ECO:0000313" key="7">
    <source>
        <dbReference type="Proteomes" id="UP000322214"/>
    </source>
</evidence>
<dbReference type="Pfam" id="PF15902">
    <property type="entry name" value="Sortilin-Vps10"/>
    <property type="match status" value="2"/>
</dbReference>
<feature type="domain" description="Sortilin N-terminal" evidence="5">
    <location>
        <begin position="295"/>
        <end position="420"/>
    </location>
</feature>
<reference evidence="6 7" key="1">
    <citation type="submission" date="2019-08" db="EMBL/GenBank/DDBJ databases">
        <title>Deep-cultivation of Planctomycetes and their phenomic and genomic characterization uncovers novel biology.</title>
        <authorList>
            <person name="Wiegand S."/>
            <person name="Jogler M."/>
            <person name="Boedeker C."/>
            <person name="Pinto D."/>
            <person name="Vollmers J."/>
            <person name="Rivas-Marin E."/>
            <person name="Kohn T."/>
            <person name="Peeters S.H."/>
            <person name="Heuer A."/>
            <person name="Rast P."/>
            <person name="Oberbeckmann S."/>
            <person name="Bunk B."/>
            <person name="Jeske O."/>
            <person name="Meyerdierks A."/>
            <person name="Storesund J.E."/>
            <person name="Kallscheuer N."/>
            <person name="Luecker S."/>
            <person name="Lage O.M."/>
            <person name="Pohl T."/>
            <person name="Merkel B.J."/>
            <person name="Hornburger P."/>
            <person name="Mueller R.-W."/>
            <person name="Bruemmer F."/>
            <person name="Labrenz M."/>
            <person name="Spormann A.M."/>
            <person name="Op den Camp H."/>
            <person name="Overmann J."/>
            <person name="Amann R."/>
            <person name="Jetten M.S.M."/>
            <person name="Mascher T."/>
            <person name="Medema M.H."/>
            <person name="Devos D.P."/>
            <person name="Kaster A.-K."/>
            <person name="Ovreas L."/>
            <person name="Rohde M."/>
            <person name="Galperin M.Y."/>
            <person name="Jogler C."/>
        </authorList>
    </citation>
    <scope>NUCLEOTIDE SEQUENCE [LARGE SCALE GENOMIC DNA]</scope>
    <source>
        <strain evidence="6 7">FC18</strain>
    </source>
</reference>
<dbReference type="AlphaFoldDB" id="A0A5B9PHU7"/>
<keyword evidence="4" id="KW-0732">Signal</keyword>